<dbReference type="InterPro" id="IPR017788">
    <property type="entry name" value="Hda"/>
</dbReference>
<evidence type="ECO:0000313" key="3">
    <source>
        <dbReference type="Proteomes" id="UP000037939"/>
    </source>
</evidence>
<dbReference type="EMBL" id="LAQT01000003">
    <property type="protein sequence ID" value="KPC54064.1"/>
    <property type="molecule type" value="Genomic_DNA"/>
</dbReference>
<dbReference type="STRING" id="857265.WG78_05425"/>
<reference evidence="2 3" key="1">
    <citation type="submission" date="2015-07" db="EMBL/GenBank/DDBJ databases">
        <title>Draft genome sequence of the Amantichitinum ursilacus IGB-41, a new chitin-degrading bacterium.</title>
        <authorList>
            <person name="Kirstahler P."/>
            <person name="Guenther M."/>
            <person name="Grumaz C."/>
            <person name="Rupp S."/>
            <person name="Zibek S."/>
            <person name="Sohn K."/>
        </authorList>
    </citation>
    <scope>NUCLEOTIDE SEQUENCE [LARGE SCALE GENOMIC DNA]</scope>
    <source>
        <strain evidence="2 3">IGB-41</strain>
    </source>
</reference>
<dbReference type="SUPFAM" id="SSF52540">
    <property type="entry name" value="P-loop containing nucleoside triphosphate hydrolases"/>
    <property type="match status" value="1"/>
</dbReference>
<dbReference type="OrthoDB" id="9784878at2"/>
<dbReference type="GO" id="GO:0006270">
    <property type="term" value="P:DNA replication initiation"/>
    <property type="evidence" value="ECO:0007669"/>
    <property type="project" value="TreeGrafter"/>
</dbReference>
<dbReference type="NCBIfam" id="TIGR03420">
    <property type="entry name" value="DnaA_homol_Hda"/>
    <property type="match status" value="1"/>
</dbReference>
<dbReference type="GO" id="GO:0032297">
    <property type="term" value="P:negative regulation of DNA-templated DNA replication initiation"/>
    <property type="evidence" value="ECO:0007669"/>
    <property type="project" value="InterPro"/>
</dbReference>
<dbReference type="InterPro" id="IPR055199">
    <property type="entry name" value="Hda_lid"/>
</dbReference>
<protein>
    <submittedName>
        <fullName evidence="2">DnaA regulatory inactivator Hda</fullName>
    </submittedName>
</protein>
<keyword evidence="3" id="KW-1185">Reference proteome</keyword>
<dbReference type="PATRIC" id="fig|857265.3.peg.1110"/>
<dbReference type="GO" id="GO:0005886">
    <property type="term" value="C:plasma membrane"/>
    <property type="evidence" value="ECO:0007669"/>
    <property type="project" value="TreeGrafter"/>
</dbReference>
<organism evidence="2 3">
    <name type="scientific">Amantichitinum ursilacus</name>
    <dbReference type="NCBI Taxonomy" id="857265"/>
    <lineage>
        <taxon>Bacteria</taxon>
        <taxon>Pseudomonadati</taxon>
        <taxon>Pseudomonadota</taxon>
        <taxon>Betaproteobacteria</taxon>
        <taxon>Neisseriales</taxon>
        <taxon>Chitinibacteraceae</taxon>
        <taxon>Amantichitinum</taxon>
    </lineage>
</organism>
<accession>A0A0N0GPS0</accession>
<dbReference type="Proteomes" id="UP000037939">
    <property type="component" value="Unassembled WGS sequence"/>
</dbReference>
<dbReference type="InterPro" id="IPR027417">
    <property type="entry name" value="P-loop_NTPase"/>
</dbReference>
<feature type="domain" description="Hda lid" evidence="1">
    <location>
        <begin position="153"/>
        <end position="217"/>
    </location>
</feature>
<evidence type="ECO:0000313" key="2">
    <source>
        <dbReference type="EMBL" id="KPC54064.1"/>
    </source>
</evidence>
<name>A0A0N0GPS0_9NEIS</name>
<dbReference type="PANTHER" id="PTHR30050:SF5">
    <property type="entry name" value="DNAA REGULATORY INACTIVATOR HDA"/>
    <property type="match status" value="1"/>
</dbReference>
<proteinExistence type="predicted"/>
<dbReference type="GO" id="GO:0003688">
    <property type="term" value="F:DNA replication origin binding"/>
    <property type="evidence" value="ECO:0007669"/>
    <property type="project" value="TreeGrafter"/>
</dbReference>
<dbReference type="RefSeq" id="WP_053936774.1">
    <property type="nucleotide sequence ID" value="NZ_LAQT01000003.1"/>
</dbReference>
<dbReference type="Gene3D" id="3.40.50.300">
    <property type="entry name" value="P-loop containing nucleotide triphosphate hydrolases"/>
    <property type="match status" value="1"/>
</dbReference>
<comment type="caution">
    <text evidence="2">The sequence shown here is derived from an EMBL/GenBank/DDBJ whole genome shotgun (WGS) entry which is preliminary data.</text>
</comment>
<dbReference type="PANTHER" id="PTHR30050">
    <property type="entry name" value="CHROMOSOMAL REPLICATION INITIATOR PROTEIN DNAA"/>
    <property type="match status" value="1"/>
</dbReference>
<dbReference type="Pfam" id="PF22688">
    <property type="entry name" value="Hda_lid"/>
    <property type="match status" value="1"/>
</dbReference>
<dbReference type="Gene3D" id="1.10.8.60">
    <property type="match status" value="1"/>
</dbReference>
<evidence type="ECO:0000259" key="1">
    <source>
        <dbReference type="Pfam" id="PF22688"/>
    </source>
</evidence>
<dbReference type="AlphaFoldDB" id="A0A0N0GPS0"/>
<sequence length="223" mass="24833">MSQQLVLDLYLPQPPSVEGYVAGENAEPLFMLGEWASGESYASFMYLWGGPSVGKSHLLAAARQRVPGAILVDCARQALPLTIAPDAALLVDNVEHLDFEAQIRLFDHFNTLREGNGRLIATGPVPPMQLELRTDLTTRLGWGLVYQLKPLSDADKLAALRKQAREWGFDLSTEAAEYLLRHTDRDLVSLQSVLTQANRYALSQKRPVTVPLLREVLHADRDF</sequence>
<gene>
    <name evidence="2" type="primary">hda</name>
    <name evidence="2" type="ORF">WG78_05425</name>
</gene>